<dbReference type="Gene3D" id="6.10.140.1330">
    <property type="match status" value="1"/>
</dbReference>
<sequence length="852" mass="93150">MDLIAVIAILSGLFLAIALAEPLAARLRLPVPVILVGLGMAIGAGAAWFWRTDVTDALNPVALAILSLPISSDVFIYVLLPILLFQVSLTLNLRRLMDDWVPVLSLAVIAVFAATLVIAAALMPFAELPLLACLLLGAIVSTTDPSAVVGIFRATPAPQRLARIVEGESLLNDAAAIALFSVFLSALVLRETQPEPLSVLMQLPWVIGAGAAVGWVLARAAMWAMAAMNPWPLAQLSVSFALPFATFLIVDQMLAASGVVAAVVAGMTVNFLAPGRLAPPALSFLREAWNLMSYWAGGLIFVLAALLVPSALEQAGAQDFLLVAVVVVAAFAARAMILWGLLPLLTWARLSPRVEGPYRIAILWGGLRGAVTLALALAVTENPAIPFDIKRQVGIVATGFVLFTLLVQGTTLRLLIGWLGLDRLSPLDRALSDQVVAVALQDVRETVAETVRSFDLTPAIIRDEAKRFGERLNRAVDKADEAQDILDKDRVTLGLVAMAGHERDLVLDAFRDGFISDRTAERMLTDADRLIEATRTAGRGGYRGQARRALRRGRMLGLAEWAHSRFRLTAGLQSLIADRFEFLVAHQQMLRFLITFTEKRILRIHGKRVAALLADLLRWRMEEAGREMEGLRIQFPGYAEEVERRLIRRLALRQEEVEYDQLTQDGLIGPELRLSLQQRIAEERAKLATRPKLDLAVQRVDILRGFVLFAALDEASLKQLSRRMKAVYASPGDVLVRKEALPDRVWFVARGAVEAEIAGTRHLLGQGEMFGHLSVLQKRPRRATVRALSHTMLLTLQEQEFVALMAQVPDLAAAVKASAEKRGVIVDLPAPSGPKAARHLMERLREGLRQTD</sequence>
<evidence type="ECO:0000256" key="9">
    <source>
        <dbReference type="ARBA" id="ARBA00023201"/>
    </source>
</evidence>
<evidence type="ECO:0000256" key="6">
    <source>
        <dbReference type="ARBA" id="ARBA00023053"/>
    </source>
</evidence>
<dbReference type="PROSITE" id="PS50042">
    <property type="entry name" value="CNMP_BINDING_3"/>
    <property type="match status" value="1"/>
</dbReference>
<dbReference type="RefSeq" id="WP_165051345.1">
    <property type="nucleotide sequence ID" value="NZ_JAALFE010000014.1"/>
</dbReference>
<accession>A0A6M1U0F6</accession>
<name>A0A6M1U0F6_9RHOB</name>
<dbReference type="SMART" id="SM00100">
    <property type="entry name" value="cNMP"/>
    <property type="match status" value="1"/>
</dbReference>
<feature type="transmembrane region" description="Helical" evidence="10">
    <location>
        <begin position="362"/>
        <end position="381"/>
    </location>
</feature>
<dbReference type="GO" id="GO:0005886">
    <property type="term" value="C:plasma membrane"/>
    <property type="evidence" value="ECO:0007669"/>
    <property type="project" value="UniProtKB-SubCell"/>
</dbReference>
<keyword evidence="6" id="KW-0915">Sodium</keyword>
<dbReference type="Pfam" id="PF00999">
    <property type="entry name" value="Na_H_Exchanger"/>
    <property type="match status" value="1"/>
</dbReference>
<evidence type="ECO:0000256" key="8">
    <source>
        <dbReference type="ARBA" id="ARBA00023136"/>
    </source>
</evidence>
<comment type="caution">
    <text evidence="12">The sequence shown here is derived from an EMBL/GenBank/DDBJ whole genome shotgun (WGS) entry which is preliminary data.</text>
</comment>
<dbReference type="InterPro" id="IPR018490">
    <property type="entry name" value="cNMP-bd_dom_sf"/>
</dbReference>
<dbReference type="InterPro" id="IPR018422">
    <property type="entry name" value="Cation/H_exchanger_CPA1"/>
</dbReference>
<keyword evidence="9" id="KW-0739">Sodium transport</keyword>
<keyword evidence="3" id="KW-1003">Cell membrane</keyword>
<dbReference type="Gene3D" id="2.60.120.10">
    <property type="entry name" value="Jelly Rolls"/>
    <property type="match status" value="1"/>
</dbReference>
<evidence type="ECO:0000256" key="10">
    <source>
        <dbReference type="SAM" id="Phobius"/>
    </source>
</evidence>
<dbReference type="EMBL" id="JAALFE010000014">
    <property type="protein sequence ID" value="NGQ92082.1"/>
    <property type="molecule type" value="Genomic_DNA"/>
</dbReference>
<feature type="transmembrane region" description="Helical" evidence="10">
    <location>
        <begin position="57"/>
        <end position="80"/>
    </location>
</feature>
<evidence type="ECO:0000313" key="12">
    <source>
        <dbReference type="EMBL" id="NGQ92082.1"/>
    </source>
</evidence>
<keyword evidence="8 10" id="KW-0472">Membrane</keyword>
<feature type="transmembrane region" description="Helical" evidence="10">
    <location>
        <begin position="203"/>
        <end position="225"/>
    </location>
</feature>
<feature type="transmembrane region" description="Helical" evidence="10">
    <location>
        <begin position="320"/>
        <end position="342"/>
    </location>
</feature>
<feature type="transmembrane region" description="Helical" evidence="10">
    <location>
        <begin position="254"/>
        <end position="272"/>
    </location>
</feature>
<dbReference type="GO" id="GO:0098719">
    <property type="term" value="P:sodium ion import across plasma membrane"/>
    <property type="evidence" value="ECO:0007669"/>
    <property type="project" value="TreeGrafter"/>
</dbReference>
<dbReference type="CDD" id="cd00038">
    <property type="entry name" value="CAP_ED"/>
    <property type="match status" value="1"/>
</dbReference>
<feature type="transmembrane region" description="Helical" evidence="10">
    <location>
        <begin position="100"/>
        <end position="123"/>
    </location>
</feature>
<protein>
    <submittedName>
        <fullName evidence="12">Cyclic nucleotide-binding domain-containing protein</fullName>
    </submittedName>
</protein>
<evidence type="ECO:0000259" key="11">
    <source>
        <dbReference type="PROSITE" id="PS50042"/>
    </source>
</evidence>
<keyword evidence="5 10" id="KW-1133">Transmembrane helix</keyword>
<dbReference type="AlphaFoldDB" id="A0A6M1U0F6"/>
<evidence type="ECO:0000256" key="1">
    <source>
        <dbReference type="ARBA" id="ARBA00004651"/>
    </source>
</evidence>
<evidence type="ECO:0000256" key="7">
    <source>
        <dbReference type="ARBA" id="ARBA00023065"/>
    </source>
</evidence>
<feature type="transmembrane region" description="Helical" evidence="10">
    <location>
        <begin position="130"/>
        <end position="154"/>
    </location>
</feature>
<dbReference type="GO" id="GO:0015386">
    <property type="term" value="F:potassium:proton antiporter activity"/>
    <property type="evidence" value="ECO:0007669"/>
    <property type="project" value="TreeGrafter"/>
</dbReference>
<gene>
    <name evidence="12" type="ORF">G5V65_14360</name>
</gene>
<dbReference type="InterPro" id="IPR014710">
    <property type="entry name" value="RmlC-like_jellyroll"/>
</dbReference>
<feature type="transmembrane region" description="Helical" evidence="10">
    <location>
        <begin position="393"/>
        <end position="421"/>
    </location>
</feature>
<feature type="transmembrane region" description="Helical" evidence="10">
    <location>
        <begin position="30"/>
        <end position="50"/>
    </location>
</feature>
<feature type="transmembrane region" description="Helical" evidence="10">
    <location>
        <begin position="174"/>
        <end position="191"/>
    </location>
</feature>
<dbReference type="InterPro" id="IPR006153">
    <property type="entry name" value="Cation/H_exchanger_TM"/>
</dbReference>
<feature type="domain" description="Cyclic nucleotide-binding" evidence="11">
    <location>
        <begin position="708"/>
        <end position="822"/>
    </location>
</feature>
<evidence type="ECO:0000256" key="5">
    <source>
        <dbReference type="ARBA" id="ARBA00022989"/>
    </source>
</evidence>
<feature type="transmembrane region" description="Helical" evidence="10">
    <location>
        <begin position="231"/>
        <end position="249"/>
    </location>
</feature>
<dbReference type="SUPFAM" id="SSF51206">
    <property type="entry name" value="cAMP-binding domain-like"/>
    <property type="match status" value="1"/>
</dbReference>
<organism evidence="12 13">
    <name type="scientific">Paragemmobacter kunshanensis</name>
    <dbReference type="NCBI Taxonomy" id="2583234"/>
    <lineage>
        <taxon>Bacteria</taxon>
        <taxon>Pseudomonadati</taxon>
        <taxon>Pseudomonadota</taxon>
        <taxon>Alphaproteobacteria</taxon>
        <taxon>Rhodobacterales</taxon>
        <taxon>Paracoccaceae</taxon>
        <taxon>Paragemmobacter</taxon>
    </lineage>
</organism>
<evidence type="ECO:0000313" key="13">
    <source>
        <dbReference type="Proteomes" id="UP000474758"/>
    </source>
</evidence>
<reference evidence="12 13" key="1">
    <citation type="submission" date="2020-02" db="EMBL/GenBank/DDBJ databases">
        <title>Rhodobacter translucens sp. nov., a novel bacterium isolated from activated sludge.</title>
        <authorList>
            <person name="Liu J."/>
        </authorList>
    </citation>
    <scope>NUCLEOTIDE SEQUENCE [LARGE SCALE GENOMIC DNA]</scope>
    <source>
        <strain evidence="12 13">HX-7-19</strain>
    </source>
</reference>
<dbReference type="Pfam" id="PF00027">
    <property type="entry name" value="cNMP_binding"/>
    <property type="match status" value="1"/>
</dbReference>
<comment type="subcellular location">
    <subcellularLocation>
        <location evidence="1">Cell membrane</location>
        <topology evidence="1">Multi-pass membrane protein</topology>
    </subcellularLocation>
</comment>
<dbReference type="InterPro" id="IPR000595">
    <property type="entry name" value="cNMP-bd_dom"/>
</dbReference>
<keyword evidence="13" id="KW-1185">Reference proteome</keyword>
<dbReference type="Proteomes" id="UP000474758">
    <property type="component" value="Unassembled WGS sequence"/>
</dbReference>
<dbReference type="GO" id="GO:0015385">
    <property type="term" value="F:sodium:proton antiporter activity"/>
    <property type="evidence" value="ECO:0007669"/>
    <property type="project" value="InterPro"/>
</dbReference>
<evidence type="ECO:0000256" key="4">
    <source>
        <dbReference type="ARBA" id="ARBA00022692"/>
    </source>
</evidence>
<feature type="transmembrane region" description="Helical" evidence="10">
    <location>
        <begin position="292"/>
        <end position="308"/>
    </location>
</feature>
<proteinExistence type="predicted"/>
<dbReference type="PANTHER" id="PTHR10110:SF86">
    <property type="entry name" value="SODIUM_HYDROGEN EXCHANGER 7"/>
    <property type="match status" value="1"/>
</dbReference>
<keyword evidence="7" id="KW-0406">Ion transport</keyword>
<dbReference type="GO" id="GO:0051453">
    <property type="term" value="P:regulation of intracellular pH"/>
    <property type="evidence" value="ECO:0007669"/>
    <property type="project" value="TreeGrafter"/>
</dbReference>
<evidence type="ECO:0000256" key="2">
    <source>
        <dbReference type="ARBA" id="ARBA00022448"/>
    </source>
</evidence>
<dbReference type="PANTHER" id="PTHR10110">
    <property type="entry name" value="SODIUM/HYDROGEN EXCHANGER"/>
    <property type="match status" value="1"/>
</dbReference>
<keyword evidence="2" id="KW-0813">Transport</keyword>
<evidence type="ECO:0000256" key="3">
    <source>
        <dbReference type="ARBA" id="ARBA00022475"/>
    </source>
</evidence>
<keyword evidence="4 10" id="KW-0812">Transmembrane</keyword>